<organism evidence="1 2">
    <name type="scientific">Pantoea brenneri</name>
    <dbReference type="NCBI Taxonomy" id="472694"/>
    <lineage>
        <taxon>Bacteria</taxon>
        <taxon>Pseudomonadati</taxon>
        <taxon>Pseudomonadota</taxon>
        <taxon>Gammaproteobacteria</taxon>
        <taxon>Enterobacterales</taxon>
        <taxon>Erwiniaceae</taxon>
        <taxon>Pantoea</taxon>
    </lineage>
</organism>
<name>A0A7Y6TUG1_9GAMM</name>
<accession>A0A7Y6TUG1</accession>
<proteinExistence type="predicted"/>
<dbReference type="Proteomes" id="UP000566985">
    <property type="component" value="Unassembled WGS sequence"/>
</dbReference>
<dbReference type="RefSeq" id="WP_069729806.1">
    <property type="nucleotide sequence ID" value="NZ_JABWPI010000044.1"/>
</dbReference>
<reference evidence="1 2" key="1">
    <citation type="submission" date="2020-05" db="EMBL/GenBank/DDBJ databases">
        <title>Whole Genome Sequences of Enterobacteriales Associated with the International Space Station.</title>
        <authorList>
            <person name="Bharadwaj A."/>
            <person name="Daudu R."/>
            <person name="Singh N."/>
            <person name="Wood J."/>
            <person name="Debieu M."/>
            <person name="Mason C."/>
            <person name="Wang C."/>
            <person name="Venkateswaran K."/>
        </authorList>
    </citation>
    <scope>NUCLEOTIDE SEQUENCE [LARGE SCALE GENOMIC DNA]</scope>
    <source>
        <strain evidence="1 2">IF5SW-B1</strain>
    </source>
</reference>
<sequence length="155" mass="17417">MTAKNQFLKRLQARHSPPTFSSKHQADIAAFRQQMALLLDNMNAWLTDTALQAEELTVSVTDLLVEEGAFAIPGIVLSYENRTIKFIPLFLYGQGVIGCVEVTLCTGNNVTRLSRLFMRAGQVSAWTLNQQRDLSRPGELFDEDAFFRLINVLLP</sequence>
<dbReference type="EMBL" id="JABWPM010000044">
    <property type="protein sequence ID" value="NUY99168.1"/>
    <property type="molecule type" value="Genomic_DNA"/>
</dbReference>
<protein>
    <submittedName>
        <fullName evidence="1">Uncharacterized protein</fullName>
    </submittedName>
</protein>
<evidence type="ECO:0000313" key="2">
    <source>
        <dbReference type="Proteomes" id="UP000566985"/>
    </source>
</evidence>
<gene>
    <name evidence="1" type="ORF">HU668_22305</name>
</gene>
<evidence type="ECO:0000313" key="1">
    <source>
        <dbReference type="EMBL" id="NUY99168.1"/>
    </source>
</evidence>
<dbReference type="AlphaFoldDB" id="A0A7Y6TUG1"/>
<comment type="caution">
    <text evidence="1">The sequence shown here is derived from an EMBL/GenBank/DDBJ whole genome shotgun (WGS) entry which is preliminary data.</text>
</comment>